<protein>
    <submittedName>
        <fullName evidence="2">Uncharacterized protein</fullName>
    </submittedName>
</protein>
<reference evidence="2" key="2">
    <citation type="journal article" date="2015" name="Fish Shellfish Immunol.">
        <title>Early steps in the European eel (Anguilla anguilla)-Vibrio vulnificus interaction in the gills: Role of the RtxA13 toxin.</title>
        <authorList>
            <person name="Callol A."/>
            <person name="Pajuelo D."/>
            <person name="Ebbesson L."/>
            <person name="Teles M."/>
            <person name="MacKenzie S."/>
            <person name="Amaro C."/>
        </authorList>
    </citation>
    <scope>NUCLEOTIDE SEQUENCE</scope>
</reference>
<reference evidence="2" key="1">
    <citation type="submission" date="2014-11" db="EMBL/GenBank/DDBJ databases">
        <authorList>
            <person name="Amaro Gonzalez C."/>
        </authorList>
    </citation>
    <scope>NUCLEOTIDE SEQUENCE</scope>
</reference>
<organism evidence="2">
    <name type="scientific">Anguilla anguilla</name>
    <name type="common">European freshwater eel</name>
    <name type="synonym">Muraena anguilla</name>
    <dbReference type="NCBI Taxonomy" id="7936"/>
    <lineage>
        <taxon>Eukaryota</taxon>
        <taxon>Metazoa</taxon>
        <taxon>Chordata</taxon>
        <taxon>Craniata</taxon>
        <taxon>Vertebrata</taxon>
        <taxon>Euteleostomi</taxon>
        <taxon>Actinopterygii</taxon>
        <taxon>Neopterygii</taxon>
        <taxon>Teleostei</taxon>
        <taxon>Anguilliformes</taxon>
        <taxon>Anguillidae</taxon>
        <taxon>Anguilla</taxon>
    </lineage>
</organism>
<sequence>MAKRLEDFIAQSQDQNALLQAEVQDLRDLLADREEQLASATFRLGVIEEEREEDEKKLNVAVAAAERMSQLEEQFAGLLKDIHQMGGQTNTEQAVPETKAEIESS</sequence>
<evidence type="ECO:0000313" key="2">
    <source>
        <dbReference type="EMBL" id="JAH92585.1"/>
    </source>
</evidence>
<dbReference type="AlphaFoldDB" id="A0A0E9WSR1"/>
<proteinExistence type="predicted"/>
<keyword evidence="1" id="KW-0175">Coiled coil</keyword>
<evidence type="ECO:0000256" key="1">
    <source>
        <dbReference type="SAM" id="Coils"/>
    </source>
</evidence>
<accession>A0A0E9WSR1</accession>
<dbReference type="EMBL" id="GBXM01015992">
    <property type="protein sequence ID" value="JAH92585.1"/>
    <property type="molecule type" value="Transcribed_RNA"/>
</dbReference>
<feature type="coiled-coil region" evidence="1">
    <location>
        <begin position="2"/>
        <end position="36"/>
    </location>
</feature>
<name>A0A0E9WSR1_ANGAN</name>